<evidence type="ECO:0000313" key="3">
    <source>
        <dbReference type="EMBL" id="MCH95988.1"/>
    </source>
</evidence>
<organism evidence="3 4">
    <name type="scientific">Trifolium medium</name>
    <dbReference type="NCBI Taxonomy" id="97028"/>
    <lineage>
        <taxon>Eukaryota</taxon>
        <taxon>Viridiplantae</taxon>
        <taxon>Streptophyta</taxon>
        <taxon>Embryophyta</taxon>
        <taxon>Tracheophyta</taxon>
        <taxon>Spermatophyta</taxon>
        <taxon>Magnoliopsida</taxon>
        <taxon>eudicotyledons</taxon>
        <taxon>Gunneridae</taxon>
        <taxon>Pentapetalae</taxon>
        <taxon>rosids</taxon>
        <taxon>fabids</taxon>
        <taxon>Fabales</taxon>
        <taxon>Fabaceae</taxon>
        <taxon>Papilionoideae</taxon>
        <taxon>50 kb inversion clade</taxon>
        <taxon>NPAAA clade</taxon>
        <taxon>Hologalegina</taxon>
        <taxon>IRL clade</taxon>
        <taxon>Trifolieae</taxon>
        <taxon>Trifolium</taxon>
    </lineage>
</organism>
<keyword evidence="4" id="KW-1185">Reference proteome</keyword>
<keyword evidence="1" id="KW-0433">Leucine-rich repeat</keyword>
<keyword evidence="2" id="KW-0677">Repeat</keyword>
<dbReference type="InterPro" id="IPR044974">
    <property type="entry name" value="Disease_R_plants"/>
</dbReference>
<dbReference type="PANTHER" id="PTHR11017">
    <property type="entry name" value="LEUCINE-RICH REPEAT-CONTAINING PROTEIN"/>
    <property type="match status" value="1"/>
</dbReference>
<dbReference type="AlphaFoldDB" id="A0A392NAB1"/>
<dbReference type="GO" id="GO:0006952">
    <property type="term" value="P:defense response"/>
    <property type="evidence" value="ECO:0007669"/>
    <property type="project" value="InterPro"/>
</dbReference>
<dbReference type="PANTHER" id="PTHR11017:SF243">
    <property type="entry name" value="ADP-RIBOSYL CYCLASE_CYCLIC ADP-RIBOSE HYDROLASE"/>
    <property type="match status" value="1"/>
</dbReference>
<dbReference type="SUPFAM" id="SSF52058">
    <property type="entry name" value="L domain-like"/>
    <property type="match status" value="1"/>
</dbReference>
<dbReference type="Pfam" id="PF07725">
    <property type="entry name" value="LRR_3"/>
    <property type="match status" value="1"/>
</dbReference>
<feature type="non-terminal residue" evidence="3">
    <location>
        <position position="1"/>
    </location>
</feature>
<accession>A0A392NAB1</accession>
<sequence>GTEAVEVITFDSTEVDDLYLKPDSFRNMTNLRYLKIYNASDGSTCNVYFPDGLEWLSDKLRYLWWDGYCLEYLPSTFCAEMLVELHMSHSKLKKLWDGVQNLVNLISFVLDDSKDLVEIPNLSRATNLVSVYLRKCESLCQLHPSILSLPRLTQLLLRGCIKLESLKTNIHSKSLRELVLSGCSSLRIFCDIGGNDTFVLTRHCCT</sequence>
<dbReference type="InterPro" id="IPR032675">
    <property type="entry name" value="LRR_dom_sf"/>
</dbReference>
<gene>
    <name evidence="3" type="ORF">A2U01_0016971</name>
</gene>
<dbReference type="Proteomes" id="UP000265520">
    <property type="component" value="Unassembled WGS sequence"/>
</dbReference>
<dbReference type="InterPro" id="IPR011713">
    <property type="entry name" value="Leu-rich_rpt_3"/>
</dbReference>
<evidence type="ECO:0000313" key="4">
    <source>
        <dbReference type="Proteomes" id="UP000265520"/>
    </source>
</evidence>
<proteinExistence type="predicted"/>
<evidence type="ECO:0000256" key="2">
    <source>
        <dbReference type="ARBA" id="ARBA00022737"/>
    </source>
</evidence>
<evidence type="ECO:0000256" key="1">
    <source>
        <dbReference type="ARBA" id="ARBA00022614"/>
    </source>
</evidence>
<comment type="caution">
    <text evidence="3">The sequence shown here is derived from an EMBL/GenBank/DDBJ whole genome shotgun (WGS) entry which is preliminary data.</text>
</comment>
<dbReference type="Gene3D" id="3.80.10.10">
    <property type="entry name" value="Ribonuclease Inhibitor"/>
    <property type="match status" value="1"/>
</dbReference>
<name>A0A392NAB1_9FABA</name>
<dbReference type="EMBL" id="LXQA010031230">
    <property type="protein sequence ID" value="MCH95988.1"/>
    <property type="molecule type" value="Genomic_DNA"/>
</dbReference>
<protein>
    <submittedName>
        <fullName evidence="3">TMV resistance protein N-like</fullName>
    </submittedName>
</protein>
<reference evidence="3 4" key="1">
    <citation type="journal article" date="2018" name="Front. Plant Sci.">
        <title>Red Clover (Trifolium pratense) and Zigzag Clover (T. medium) - A Picture of Genomic Similarities and Differences.</title>
        <authorList>
            <person name="Dluhosova J."/>
            <person name="Istvanek J."/>
            <person name="Nedelnik J."/>
            <person name="Repkova J."/>
        </authorList>
    </citation>
    <scope>NUCLEOTIDE SEQUENCE [LARGE SCALE GENOMIC DNA]</scope>
    <source>
        <strain evidence="4">cv. 10/8</strain>
        <tissue evidence="3">Leaf</tissue>
    </source>
</reference>